<feature type="compositionally biased region" description="Polar residues" evidence="1">
    <location>
        <begin position="138"/>
        <end position="147"/>
    </location>
</feature>
<gene>
    <name evidence="2" type="ORF">KUTeg_009542</name>
</gene>
<feature type="compositionally biased region" description="Low complexity" evidence="1">
    <location>
        <begin position="29"/>
        <end position="49"/>
    </location>
</feature>
<dbReference type="EMBL" id="JARBDR010000440">
    <property type="protein sequence ID" value="KAJ8312169.1"/>
    <property type="molecule type" value="Genomic_DNA"/>
</dbReference>
<protein>
    <submittedName>
        <fullName evidence="2">Uncharacterized protein</fullName>
    </submittedName>
</protein>
<evidence type="ECO:0000313" key="3">
    <source>
        <dbReference type="Proteomes" id="UP001217089"/>
    </source>
</evidence>
<feature type="compositionally biased region" description="Polar residues" evidence="1">
    <location>
        <begin position="82"/>
        <end position="98"/>
    </location>
</feature>
<feature type="compositionally biased region" description="Basic and acidic residues" evidence="1">
    <location>
        <begin position="126"/>
        <end position="137"/>
    </location>
</feature>
<sequence length="147" mass="15635">MDKVLQDIMTQRKQSAARRMVQGRSPRTPLGSGRGRLSPGSSPGTPPTSANRASPGATPLRPPNKDGLDMPPIKNIMKGNENPGTSAQDIESVLNNPSILEKTKGIENSGKPNQKIEKLPNNPSVKEPKTECTDNKDVPSSTEPSGT</sequence>
<name>A0ABQ9F464_TEGGR</name>
<dbReference type="Proteomes" id="UP001217089">
    <property type="component" value="Unassembled WGS sequence"/>
</dbReference>
<evidence type="ECO:0000313" key="2">
    <source>
        <dbReference type="EMBL" id="KAJ8312169.1"/>
    </source>
</evidence>
<proteinExistence type="predicted"/>
<keyword evidence="3" id="KW-1185">Reference proteome</keyword>
<feature type="region of interest" description="Disordered" evidence="1">
    <location>
        <begin position="1"/>
        <end position="147"/>
    </location>
</feature>
<reference evidence="2 3" key="1">
    <citation type="submission" date="2022-12" db="EMBL/GenBank/DDBJ databases">
        <title>Chromosome-level genome of Tegillarca granosa.</title>
        <authorList>
            <person name="Kim J."/>
        </authorList>
    </citation>
    <scope>NUCLEOTIDE SEQUENCE [LARGE SCALE GENOMIC DNA]</scope>
    <source>
        <strain evidence="2">Teg-2019</strain>
        <tissue evidence="2">Adductor muscle</tissue>
    </source>
</reference>
<organism evidence="2 3">
    <name type="scientific">Tegillarca granosa</name>
    <name type="common">Malaysian cockle</name>
    <name type="synonym">Anadara granosa</name>
    <dbReference type="NCBI Taxonomy" id="220873"/>
    <lineage>
        <taxon>Eukaryota</taxon>
        <taxon>Metazoa</taxon>
        <taxon>Spiralia</taxon>
        <taxon>Lophotrochozoa</taxon>
        <taxon>Mollusca</taxon>
        <taxon>Bivalvia</taxon>
        <taxon>Autobranchia</taxon>
        <taxon>Pteriomorphia</taxon>
        <taxon>Arcoida</taxon>
        <taxon>Arcoidea</taxon>
        <taxon>Arcidae</taxon>
        <taxon>Tegillarca</taxon>
    </lineage>
</organism>
<comment type="caution">
    <text evidence="2">The sequence shown here is derived from an EMBL/GenBank/DDBJ whole genome shotgun (WGS) entry which is preliminary data.</text>
</comment>
<evidence type="ECO:0000256" key="1">
    <source>
        <dbReference type="SAM" id="MobiDB-lite"/>
    </source>
</evidence>
<accession>A0ABQ9F464</accession>